<evidence type="ECO:0000256" key="1">
    <source>
        <dbReference type="SAM" id="MobiDB-lite"/>
    </source>
</evidence>
<accession>A0A6G1G8V5</accession>
<name>A0A6G1G8V5_9PEZI</name>
<reference evidence="2 4" key="1">
    <citation type="submission" date="2020-01" db="EMBL/GenBank/DDBJ databases">
        <authorList>
            <consortium name="DOE Joint Genome Institute"/>
            <person name="Haridas S."/>
            <person name="Albert R."/>
            <person name="Binder M."/>
            <person name="Bloem J."/>
            <person name="Labutti K."/>
            <person name="Salamov A."/>
            <person name="Andreopoulos B."/>
            <person name="Baker S.E."/>
            <person name="Barry K."/>
            <person name="Bills G."/>
            <person name="Bluhm B.H."/>
            <person name="Cannon C."/>
            <person name="Castanera R."/>
            <person name="Culley D.E."/>
            <person name="Daum C."/>
            <person name="Ezra D."/>
            <person name="Gonzalez J.B."/>
            <person name="Henrissat B."/>
            <person name="Kuo A."/>
            <person name="Liang C."/>
            <person name="Lipzen A."/>
            <person name="Lutzoni F."/>
            <person name="Magnuson J."/>
            <person name="Mondo S."/>
            <person name="Nolan M."/>
            <person name="Ohm R."/>
            <person name="Pangilinan J."/>
            <person name="Park H.-J."/>
            <person name="Ramirez L."/>
            <person name="Alfaro M."/>
            <person name="Sun H."/>
            <person name="Tritt A."/>
            <person name="Yoshinaga Y."/>
            <person name="Zwiers L.-H."/>
            <person name="Turgeon B.G."/>
            <person name="Goodwin S.B."/>
            <person name="Spatafora J.W."/>
            <person name="Crous P.W."/>
            <person name="Grigoriev I.V."/>
        </authorList>
    </citation>
    <scope>NUCLEOTIDE SEQUENCE</scope>
    <source>
        <strain evidence="2 4">CBS 781.70</strain>
    </source>
</reference>
<reference evidence="4" key="2">
    <citation type="submission" date="2020-04" db="EMBL/GenBank/DDBJ databases">
        <authorList>
            <consortium name="NCBI Genome Project"/>
        </authorList>
    </citation>
    <scope>NUCLEOTIDE SEQUENCE</scope>
    <source>
        <strain evidence="4">CBS 781.70</strain>
    </source>
</reference>
<reference evidence="4" key="3">
    <citation type="submission" date="2025-04" db="UniProtKB">
        <authorList>
            <consortium name="RefSeq"/>
        </authorList>
    </citation>
    <scope>IDENTIFICATION</scope>
    <source>
        <strain evidence="4">CBS 781.70</strain>
    </source>
</reference>
<keyword evidence="3" id="KW-1185">Reference proteome</keyword>
<protein>
    <submittedName>
        <fullName evidence="2 4">Uncharacterized protein</fullName>
    </submittedName>
</protein>
<dbReference type="GeneID" id="54415467"/>
<feature type="region of interest" description="Disordered" evidence="1">
    <location>
        <begin position="85"/>
        <end position="108"/>
    </location>
</feature>
<sequence length="282" mass="31194">MGGPCSACYGRIRLSRRIILHRLTGHWLSRLNSYVGRLASEERSGNAVMFVNRHGSSGVGEGHVLASDMEQGTNTVIKCPAEEQNHETETMEGNEAAQEERRAPAARGDGFLPGGWVVPGVAAGVPGKPKNRWPIIALDETRSPNNLHAPAASKTHNTSNRCHPQMTPQSPVALPRMTCNCKEQMTSAQRLQVCCFMRRKVGSGKYNNHNRPLQHFRFHFLLGNWAPLRILDSTWTFNLIAGFAQSQKKIRDVRRLLPLAPIGLHLALPPLIPSPAQQTPKE</sequence>
<dbReference type="Proteomes" id="UP000504638">
    <property type="component" value="Unplaced"/>
</dbReference>
<evidence type="ECO:0000313" key="3">
    <source>
        <dbReference type="Proteomes" id="UP000504638"/>
    </source>
</evidence>
<proteinExistence type="predicted"/>
<gene>
    <name evidence="2 4" type="ORF">P152DRAFT_277338</name>
</gene>
<evidence type="ECO:0000313" key="4">
    <source>
        <dbReference type="RefSeq" id="XP_033536166.1"/>
    </source>
</evidence>
<evidence type="ECO:0000313" key="2">
    <source>
        <dbReference type="EMBL" id="KAF1814535.1"/>
    </source>
</evidence>
<dbReference type="EMBL" id="ML975153">
    <property type="protein sequence ID" value="KAF1814535.1"/>
    <property type="molecule type" value="Genomic_DNA"/>
</dbReference>
<dbReference type="RefSeq" id="XP_033536166.1">
    <property type="nucleotide sequence ID" value="XM_033674897.1"/>
</dbReference>
<dbReference type="AlphaFoldDB" id="A0A6G1G8V5"/>
<organism evidence="2">
    <name type="scientific">Eremomyces bilateralis CBS 781.70</name>
    <dbReference type="NCBI Taxonomy" id="1392243"/>
    <lineage>
        <taxon>Eukaryota</taxon>
        <taxon>Fungi</taxon>
        <taxon>Dikarya</taxon>
        <taxon>Ascomycota</taxon>
        <taxon>Pezizomycotina</taxon>
        <taxon>Dothideomycetes</taxon>
        <taxon>Dothideomycetes incertae sedis</taxon>
        <taxon>Eremomycetales</taxon>
        <taxon>Eremomycetaceae</taxon>
        <taxon>Eremomyces</taxon>
    </lineage>
</organism>